<reference evidence="2 3" key="1">
    <citation type="journal article" date="2022" name="Nat. Plants">
        <title>Genomes of leafy and leafless Platanthera orchids illuminate the evolution of mycoheterotrophy.</title>
        <authorList>
            <person name="Li M.H."/>
            <person name="Liu K.W."/>
            <person name="Li Z."/>
            <person name="Lu H.C."/>
            <person name="Ye Q.L."/>
            <person name="Zhang D."/>
            <person name="Wang J.Y."/>
            <person name="Li Y.F."/>
            <person name="Zhong Z.M."/>
            <person name="Liu X."/>
            <person name="Yu X."/>
            <person name="Liu D.K."/>
            <person name="Tu X.D."/>
            <person name="Liu B."/>
            <person name="Hao Y."/>
            <person name="Liao X.Y."/>
            <person name="Jiang Y.T."/>
            <person name="Sun W.H."/>
            <person name="Chen J."/>
            <person name="Chen Y.Q."/>
            <person name="Ai Y."/>
            <person name="Zhai J.W."/>
            <person name="Wu S.S."/>
            <person name="Zhou Z."/>
            <person name="Hsiao Y.Y."/>
            <person name="Wu W.L."/>
            <person name="Chen Y.Y."/>
            <person name="Lin Y.F."/>
            <person name="Hsu J.L."/>
            <person name="Li C.Y."/>
            <person name="Wang Z.W."/>
            <person name="Zhao X."/>
            <person name="Zhong W.Y."/>
            <person name="Ma X.K."/>
            <person name="Ma L."/>
            <person name="Huang J."/>
            <person name="Chen G.Z."/>
            <person name="Huang M.Z."/>
            <person name="Huang L."/>
            <person name="Peng D.H."/>
            <person name="Luo Y.B."/>
            <person name="Zou S.Q."/>
            <person name="Chen S.P."/>
            <person name="Lan S."/>
            <person name="Tsai W.C."/>
            <person name="Van de Peer Y."/>
            <person name="Liu Z.J."/>
        </authorList>
    </citation>
    <scope>NUCLEOTIDE SEQUENCE [LARGE SCALE GENOMIC DNA]</scope>
    <source>
        <strain evidence="2">Lor287</strain>
    </source>
</reference>
<feature type="region of interest" description="Disordered" evidence="1">
    <location>
        <begin position="137"/>
        <end position="191"/>
    </location>
</feature>
<evidence type="ECO:0000256" key="1">
    <source>
        <dbReference type="SAM" id="MobiDB-lite"/>
    </source>
</evidence>
<accession>A0AAP0BYA6</accession>
<dbReference type="EMBL" id="JBBWWQ010000003">
    <property type="protein sequence ID" value="KAK8952424.1"/>
    <property type="molecule type" value="Genomic_DNA"/>
</dbReference>
<evidence type="ECO:0000313" key="2">
    <source>
        <dbReference type="EMBL" id="KAK8952424.1"/>
    </source>
</evidence>
<evidence type="ECO:0000313" key="3">
    <source>
        <dbReference type="Proteomes" id="UP001418222"/>
    </source>
</evidence>
<keyword evidence="3" id="KW-1185">Reference proteome</keyword>
<gene>
    <name evidence="2" type="ORF">KSP39_PZI004004</name>
</gene>
<sequence>MSNLASEIQKCCRKPTPARQQQQQTFLAFLIPIPALQLRQRSFPPSSFTTHSESSSKFRSTRGAFDGEGFLAVSLYSRRLRRRRFRAKVVDLPRRRRAQGAISSPFSTRPPRCFLKLLQQTCYIFFLLTHFHRTSRTARTTQTNEPNGNKLQGCTTSTQNQRNHARLEQSCEEEEKAPASADESTIHTETSTVCSIEEGEQYLFEDSAENTYVEIELQPTTATTTNTTATPWLVTI</sequence>
<organism evidence="2 3">
    <name type="scientific">Platanthera zijinensis</name>
    <dbReference type="NCBI Taxonomy" id="2320716"/>
    <lineage>
        <taxon>Eukaryota</taxon>
        <taxon>Viridiplantae</taxon>
        <taxon>Streptophyta</taxon>
        <taxon>Embryophyta</taxon>
        <taxon>Tracheophyta</taxon>
        <taxon>Spermatophyta</taxon>
        <taxon>Magnoliopsida</taxon>
        <taxon>Liliopsida</taxon>
        <taxon>Asparagales</taxon>
        <taxon>Orchidaceae</taxon>
        <taxon>Orchidoideae</taxon>
        <taxon>Orchideae</taxon>
        <taxon>Orchidinae</taxon>
        <taxon>Platanthera</taxon>
    </lineage>
</organism>
<name>A0AAP0BYA6_9ASPA</name>
<dbReference type="AlphaFoldDB" id="A0AAP0BYA6"/>
<protein>
    <submittedName>
        <fullName evidence="2">Uncharacterized protein</fullName>
    </submittedName>
</protein>
<feature type="compositionally biased region" description="Polar residues" evidence="1">
    <location>
        <begin position="137"/>
        <end position="162"/>
    </location>
</feature>
<proteinExistence type="predicted"/>
<comment type="caution">
    <text evidence="2">The sequence shown here is derived from an EMBL/GenBank/DDBJ whole genome shotgun (WGS) entry which is preliminary data.</text>
</comment>
<dbReference type="Proteomes" id="UP001418222">
    <property type="component" value="Unassembled WGS sequence"/>
</dbReference>